<organism evidence="1 2">
    <name type="scientific">Gymnopus androsaceus JB14</name>
    <dbReference type="NCBI Taxonomy" id="1447944"/>
    <lineage>
        <taxon>Eukaryota</taxon>
        <taxon>Fungi</taxon>
        <taxon>Dikarya</taxon>
        <taxon>Basidiomycota</taxon>
        <taxon>Agaricomycotina</taxon>
        <taxon>Agaricomycetes</taxon>
        <taxon>Agaricomycetidae</taxon>
        <taxon>Agaricales</taxon>
        <taxon>Marasmiineae</taxon>
        <taxon>Omphalotaceae</taxon>
        <taxon>Gymnopus</taxon>
    </lineage>
</organism>
<evidence type="ECO:0000313" key="1">
    <source>
        <dbReference type="EMBL" id="KAE9402896.1"/>
    </source>
</evidence>
<dbReference type="OrthoDB" id="3056059at2759"/>
<dbReference type="EMBL" id="ML769430">
    <property type="protein sequence ID" value="KAE9402896.1"/>
    <property type="molecule type" value="Genomic_DNA"/>
</dbReference>
<dbReference type="InterPro" id="IPR027417">
    <property type="entry name" value="P-loop_NTPase"/>
</dbReference>
<name>A0A6A4HXD9_9AGAR</name>
<dbReference type="Gene3D" id="3.40.50.300">
    <property type="entry name" value="P-loop containing nucleotide triphosphate hydrolases"/>
    <property type="match status" value="1"/>
</dbReference>
<dbReference type="SUPFAM" id="SSF52540">
    <property type="entry name" value="P-loop containing nucleoside triphosphate hydrolases"/>
    <property type="match status" value="1"/>
</dbReference>
<accession>A0A6A4HXD9</accession>
<protein>
    <recommendedName>
        <fullName evidence="3">G domain-containing protein</fullName>
    </recommendedName>
</protein>
<sequence length="242" mass="27680">MLLPPSSKKATVSSAAHPVTFTSEFYPVVIEETNYYAYDTAGLDEGQSLSSKAAKKTLESLLFQFSSQGMRIHLLVLCIRVPRITEVVAKNYKVFSQKICKGVPIVCIITGLENHEPDMESWWEQNKEIFDRYGIKVHDHACITAIKGRRIRRNGQDRRVYQKEYEDSVKEVRQLIHRSASSLEEGWSFEMQRFGKLWQEIKPDLRSTSIRIHVPFSFKAFIKHLFLLLYGGEDSEGASGGS</sequence>
<proteinExistence type="predicted"/>
<evidence type="ECO:0000313" key="2">
    <source>
        <dbReference type="Proteomes" id="UP000799118"/>
    </source>
</evidence>
<dbReference type="AlphaFoldDB" id="A0A6A4HXD9"/>
<gene>
    <name evidence="1" type="ORF">BT96DRAFT_879104</name>
</gene>
<dbReference type="Proteomes" id="UP000799118">
    <property type="component" value="Unassembled WGS sequence"/>
</dbReference>
<reference evidence="1" key="1">
    <citation type="journal article" date="2019" name="Environ. Microbiol.">
        <title>Fungal ecological strategies reflected in gene transcription - a case study of two litter decomposers.</title>
        <authorList>
            <person name="Barbi F."/>
            <person name="Kohler A."/>
            <person name="Barry K."/>
            <person name="Baskaran P."/>
            <person name="Daum C."/>
            <person name="Fauchery L."/>
            <person name="Ihrmark K."/>
            <person name="Kuo A."/>
            <person name="LaButti K."/>
            <person name="Lipzen A."/>
            <person name="Morin E."/>
            <person name="Grigoriev I.V."/>
            <person name="Henrissat B."/>
            <person name="Lindahl B."/>
            <person name="Martin F."/>
        </authorList>
    </citation>
    <scope>NUCLEOTIDE SEQUENCE</scope>
    <source>
        <strain evidence="1">JB14</strain>
    </source>
</reference>
<keyword evidence="2" id="KW-1185">Reference proteome</keyword>
<evidence type="ECO:0008006" key="3">
    <source>
        <dbReference type="Google" id="ProtNLM"/>
    </source>
</evidence>